<gene>
    <name evidence="2" type="ORF">SE18_18410</name>
</gene>
<evidence type="ECO:0008006" key="4">
    <source>
        <dbReference type="Google" id="ProtNLM"/>
    </source>
</evidence>
<dbReference type="AlphaFoldDB" id="A0A0P6Y8Z7"/>
<feature type="transmembrane region" description="Helical" evidence="1">
    <location>
        <begin position="131"/>
        <end position="151"/>
    </location>
</feature>
<name>A0A0P6Y8Z7_9CHLR</name>
<keyword evidence="1" id="KW-0812">Transmembrane</keyword>
<dbReference type="OrthoDB" id="9785126at2"/>
<reference evidence="2 3" key="1">
    <citation type="submission" date="2015-07" db="EMBL/GenBank/DDBJ databases">
        <title>Whole genome sequence of Herpetosiphon geysericola DSM 7119.</title>
        <authorList>
            <person name="Hemp J."/>
            <person name="Ward L.M."/>
            <person name="Pace L.A."/>
            <person name="Fischer W.W."/>
        </authorList>
    </citation>
    <scope>NUCLEOTIDE SEQUENCE [LARGE SCALE GENOMIC DNA]</scope>
    <source>
        <strain evidence="2 3">DSM 7119</strain>
    </source>
</reference>
<proteinExistence type="predicted"/>
<dbReference type="Proteomes" id="UP000050277">
    <property type="component" value="Unassembled WGS sequence"/>
</dbReference>
<keyword evidence="1" id="KW-0472">Membrane</keyword>
<dbReference type="PATRIC" id="fig|70996.4.peg.561"/>
<sequence length="375" mass="41899">MTMIEGLINLGVFLIGLVIVAFTLFSAIRMVVLPRGDNVWLTRSTFRLVYGCFLLRLRRISNYEQADRVLAFYAPVALLIIPVVWMVLAITGFTCMFWAVGEHPWSKAFLLSGSSMLTLGFAPVDSTIETILAFLAATVGLGIVALLIAYLPTMYGAFSKREEAVTLLEVRAGTPPSAITMIQRYQRIHNLERMPEQWAAWELWFAELEESHTTFAALAFFRSPQPYRSWITASAAVLDAAALAVSTLDIPRQPDADLCIRAGYLALRRIADLYMIPYNPSPHADEPISITRAEFDVACAELAEIGVPLKADRDQAWRDFAGWRVNYDQVLIELAKLVTAPPAPWTGERPLPLCFNMPRFGNKRRQLAKEPTGSI</sequence>
<keyword evidence="3" id="KW-1185">Reference proteome</keyword>
<evidence type="ECO:0000313" key="2">
    <source>
        <dbReference type="EMBL" id="KPL85583.1"/>
    </source>
</evidence>
<protein>
    <recommendedName>
        <fullName evidence="4">Two pore domain potassium channel family protein</fullName>
    </recommendedName>
</protein>
<dbReference type="STRING" id="70996.SE18_18410"/>
<feature type="transmembrane region" description="Helical" evidence="1">
    <location>
        <begin position="40"/>
        <end position="57"/>
    </location>
</feature>
<organism evidence="2 3">
    <name type="scientific">Herpetosiphon geysericola</name>
    <dbReference type="NCBI Taxonomy" id="70996"/>
    <lineage>
        <taxon>Bacteria</taxon>
        <taxon>Bacillati</taxon>
        <taxon>Chloroflexota</taxon>
        <taxon>Chloroflexia</taxon>
        <taxon>Herpetosiphonales</taxon>
        <taxon>Herpetosiphonaceae</taxon>
        <taxon>Herpetosiphon</taxon>
    </lineage>
</organism>
<keyword evidence="1" id="KW-1133">Transmembrane helix</keyword>
<accession>A0A0P6Y8Z7</accession>
<evidence type="ECO:0000256" key="1">
    <source>
        <dbReference type="SAM" id="Phobius"/>
    </source>
</evidence>
<dbReference type="EMBL" id="LGKP01000025">
    <property type="protein sequence ID" value="KPL85583.1"/>
    <property type="molecule type" value="Genomic_DNA"/>
</dbReference>
<dbReference type="RefSeq" id="WP_054535905.1">
    <property type="nucleotide sequence ID" value="NZ_LGKP01000025.1"/>
</dbReference>
<dbReference type="SUPFAM" id="SSF81324">
    <property type="entry name" value="Voltage-gated potassium channels"/>
    <property type="match status" value="1"/>
</dbReference>
<feature type="transmembrane region" description="Helical" evidence="1">
    <location>
        <begin position="7"/>
        <end position="28"/>
    </location>
</feature>
<feature type="transmembrane region" description="Helical" evidence="1">
    <location>
        <begin position="69"/>
        <end position="99"/>
    </location>
</feature>
<comment type="caution">
    <text evidence="2">The sequence shown here is derived from an EMBL/GenBank/DDBJ whole genome shotgun (WGS) entry which is preliminary data.</text>
</comment>
<evidence type="ECO:0000313" key="3">
    <source>
        <dbReference type="Proteomes" id="UP000050277"/>
    </source>
</evidence>